<feature type="transmembrane region" description="Helical" evidence="1">
    <location>
        <begin position="132"/>
        <end position="151"/>
    </location>
</feature>
<dbReference type="EMBL" id="FOYX01000001">
    <property type="protein sequence ID" value="SFR60973.1"/>
    <property type="molecule type" value="Genomic_DNA"/>
</dbReference>
<feature type="transmembrane region" description="Helical" evidence="1">
    <location>
        <begin position="51"/>
        <end position="69"/>
    </location>
</feature>
<keyword evidence="1" id="KW-0812">Transmembrane</keyword>
<gene>
    <name evidence="2" type="ORF">SAMN04488010_1037</name>
</gene>
<evidence type="ECO:0000256" key="1">
    <source>
        <dbReference type="SAM" id="Phobius"/>
    </source>
</evidence>
<feature type="transmembrane region" description="Helical" evidence="1">
    <location>
        <begin position="100"/>
        <end position="120"/>
    </location>
</feature>
<protein>
    <recommendedName>
        <fullName evidence="4">DoxX-like family protein</fullName>
    </recommendedName>
</protein>
<feature type="transmembrane region" description="Helical" evidence="1">
    <location>
        <begin position="12"/>
        <end position="31"/>
    </location>
</feature>
<reference evidence="3" key="1">
    <citation type="submission" date="2016-10" db="EMBL/GenBank/DDBJ databases">
        <authorList>
            <person name="Varghese N."/>
            <person name="Submissions S."/>
        </authorList>
    </citation>
    <scope>NUCLEOTIDE SEQUENCE [LARGE SCALE GENOMIC DNA]</scope>
    <source>
        <strain evidence="3">DSM 19891</strain>
    </source>
</reference>
<evidence type="ECO:0008006" key="4">
    <source>
        <dbReference type="Google" id="ProtNLM"/>
    </source>
</evidence>
<keyword evidence="3" id="KW-1185">Reference proteome</keyword>
<name>A0A1I6I2N6_9FLAO</name>
<sequence>MANVNSTAKIRKLIAISFGVIALVIGVILFLKVDTPEHFGVYFTKAYYGQFGAIAICVELLVAAYYLFIGHKKTNFAMALFAFTAVLDIAINLLGFATIAVPYLIMLAFLVCAIVAFYIAFSNAFNLGKISLVNVIFSFVLGNAIAFYFNYF</sequence>
<keyword evidence="1" id="KW-0472">Membrane</keyword>
<evidence type="ECO:0000313" key="3">
    <source>
        <dbReference type="Proteomes" id="UP000199462"/>
    </source>
</evidence>
<evidence type="ECO:0000313" key="2">
    <source>
        <dbReference type="EMBL" id="SFR60973.1"/>
    </source>
</evidence>
<dbReference type="RefSeq" id="WP_091901916.1">
    <property type="nucleotide sequence ID" value="NZ_FOYX01000001.1"/>
</dbReference>
<proteinExistence type="predicted"/>
<dbReference type="AlphaFoldDB" id="A0A1I6I2N6"/>
<keyword evidence="1" id="KW-1133">Transmembrane helix</keyword>
<organism evidence="2 3">
    <name type="scientific">Maribacter stanieri</name>
    <dbReference type="NCBI Taxonomy" id="440514"/>
    <lineage>
        <taxon>Bacteria</taxon>
        <taxon>Pseudomonadati</taxon>
        <taxon>Bacteroidota</taxon>
        <taxon>Flavobacteriia</taxon>
        <taxon>Flavobacteriales</taxon>
        <taxon>Flavobacteriaceae</taxon>
        <taxon>Maribacter</taxon>
    </lineage>
</organism>
<feature type="transmembrane region" description="Helical" evidence="1">
    <location>
        <begin position="76"/>
        <end position="94"/>
    </location>
</feature>
<dbReference type="STRING" id="440514.SAMN04488010_1037"/>
<dbReference type="Proteomes" id="UP000199462">
    <property type="component" value="Unassembled WGS sequence"/>
</dbReference>
<accession>A0A1I6I2N6</accession>